<keyword evidence="8" id="KW-1185">Reference proteome</keyword>
<evidence type="ECO:0000259" key="6">
    <source>
        <dbReference type="SMART" id="SM00993"/>
    </source>
</evidence>
<keyword evidence="2" id="KW-0805">Transcription regulation</keyword>
<dbReference type="AlphaFoldDB" id="A0AAN6YRZ5"/>
<feature type="region of interest" description="Disordered" evidence="5">
    <location>
        <begin position="117"/>
        <end position="136"/>
    </location>
</feature>
<evidence type="ECO:0000256" key="4">
    <source>
        <dbReference type="ARBA" id="ARBA00023242"/>
    </source>
</evidence>
<keyword evidence="4" id="KW-0539">Nucleus</keyword>
<feature type="domain" description="Vps72/YL1 C-terminal" evidence="6">
    <location>
        <begin position="151"/>
        <end position="180"/>
    </location>
</feature>
<organism evidence="7 8">
    <name type="scientific">Canariomyces notabilis</name>
    <dbReference type="NCBI Taxonomy" id="2074819"/>
    <lineage>
        <taxon>Eukaryota</taxon>
        <taxon>Fungi</taxon>
        <taxon>Dikarya</taxon>
        <taxon>Ascomycota</taxon>
        <taxon>Pezizomycotina</taxon>
        <taxon>Sordariomycetes</taxon>
        <taxon>Sordariomycetidae</taxon>
        <taxon>Sordariales</taxon>
        <taxon>Chaetomiaceae</taxon>
        <taxon>Canariomyces</taxon>
    </lineage>
</organism>
<reference evidence="7" key="1">
    <citation type="journal article" date="2023" name="Mol. Phylogenet. Evol.">
        <title>Genome-scale phylogeny and comparative genomics of the fungal order Sordariales.</title>
        <authorList>
            <person name="Hensen N."/>
            <person name="Bonometti L."/>
            <person name="Westerberg I."/>
            <person name="Brannstrom I.O."/>
            <person name="Guillou S."/>
            <person name="Cros-Aarteil S."/>
            <person name="Calhoun S."/>
            <person name="Haridas S."/>
            <person name="Kuo A."/>
            <person name="Mondo S."/>
            <person name="Pangilinan J."/>
            <person name="Riley R."/>
            <person name="LaButti K."/>
            <person name="Andreopoulos B."/>
            <person name="Lipzen A."/>
            <person name="Chen C."/>
            <person name="Yan M."/>
            <person name="Daum C."/>
            <person name="Ng V."/>
            <person name="Clum A."/>
            <person name="Steindorff A."/>
            <person name="Ohm R.A."/>
            <person name="Martin F."/>
            <person name="Silar P."/>
            <person name="Natvig D.O."/>
            <person name="Lalanne C."/>
            <person name="Gautier V."/>
            <person name="Ament-Velasquez S.L."/>
            <person name="Kruys A."/>
            <person name="Hutchinson M.I."/>
            <person name="Powell A.J."/>
            <person name="Barry K."/>
            <person name="Miller A.N."/>
            <person name="Grigoriev I.V."/>
            <person name="Debuchy R."/>
            <person name="Gladieux P."/>
            <person name="Hiltunen Thoren M."/>
            <person name="Johannesson H."/>
        </authorList>
    </citation>
    <scope>NUCLEOTIDE SEQUENCE</scope>
    <source>
        <strain evidence="7">CBS 508.74</strain>
    </source>
</reference>
<evidence type="ECO:0000256" key="5">
    <source>
        <dbReference type="SAM" id="MobiDB-lite"/>
    </source>
</evidence>
<dbReference type="PANTHER" id="PTHR31200">
    <property type="entry name" value="INO80 COMPLEX SUBUNIT C"/>
    <property type="match status" value="1"/>
</dbReference>
<name>A0AAN6YRZ5_9PEZI</name>
<dbReference type="Proteomes" id="UP001302812">
    <property type="component" value="Unassembled WGS sequence"/>
</dbReference>
<dbReference type="SMART" id="SM00993">
    <property type="entry name" value="YL1_C"/>
    <property type="match status" value="1"/>
</dbReference>
<dbReference type="RefSeq" id="XP_064669867.1">
    <property type="nucleotide sequence ID" value="XM_064811679.1"/>
</dbReference>
<evidence type="ECO:0000256" key="3">
    <source>
        <dbReference type="ARBA" id="ARBA00023163"/>
    </source>
</evidence>
<dbReference type="GO" id="GO:0006338">
    <property type="term" value="P:chromatin remodeling"/>
    <property type="evidence" value="ECO:0007669"/>
    <property type="project" value="InterPro"/>
</dbReference>
<gene>
    <name evidence="7" type="ORF">N656DRAFT_710454</name>
</gene>
<accession>A0AAN6YRZ5</accession>
<dbReference type="InterPro" id="IPR013272">
    <property type="entry name" value="Vps72/YL1_C"/>
</dbReference>
<evidence type="ECO:0000313" key="8">
    <source>
        <dbReference type="Proteomes" id="UP001302812"/>
    </source>
</evidence>
<feature type="compositionally biased region" description="Polar residues" evidence="5">
    <location>
        <begin position="77"/>
        <end position="101"/>
    </location>
</feature>
<dbReference type="PANTHER" id="PTHR31200:SF1">
    <property type="entry name" value="INO80 COMPLEX SUBUNIT C"/>
    <property type="match status" value="1"/>
</dbReference>
<keyword evidence="3" id="KW-0804">Transcription</keyword>
<comment type="caution">
    <text evidence="7">The sequence shown here is derived from an EMBL/GenBank/DDBJ whole genome shotgun (WGS) entry which is preliminary data.</text>
</comment>
<dbReference type="EMBL" id="MU853343">
    <property type="protein sequence ID" value="KAK4112297.1"/>
    <property type="molecule type" value="Genomic_DNA"/>
</dbReference>
<protein>
    <recommendedName>
        <fullName evidence="6">Vps72/YL1 C-terminal domain-containing protein</fullName>
    </recommendedName>
</protein>
<evidence type="ECO:0000313" key="7">
    <source>
        <dbReference type="EMBL" id="KAK4112297.1"/>
    </source>
</evidence>
<sequence length="202" mass="21620">MSNPEAQAAQAAHQALIEQLDIHSIHKTFRNPHWRPNQRRNKNIKTILGDASRKEASVIATPQDNSGAATPALQDNDGLSTSGTSTPAVPSASGNPSLQPNLAQASRSLSKLVLEKSLSAPSKPSNGATSSAPTATYTNIESAPSLAPLKHYCDVTGLPAPYLDPKTRMRYHNREVFAMIRNLPQGVGEQFLEARGAHTVLK</sequence>
<feature type="region of interest" description="Disordered" evidence="5">
    <location>
        <begin position="61"/>
        <end position="101"/>
    </location>
</feature>
<dbReference type="GO" id="GO:0031011">
    <property type="term" value="C:Ino80 complex"/>
    <property type="evidence" value="ECO:0007669"/>
    <property type="project" value="InterPro"/>
</dbReference>
<feature type="compositionally biased region" description="Polar residues" evidence="5">
    <location>
        <begin position="120"/>
        <end position="136"/>
    </location>
</feature>
<comment type="subcellular location">
    <subcellularLocation>
        <location evidence="1">Nucleus</location>
    </subcellularLocation>
</comment>
<proteinExistence type="predicted"/>
<dbReference type="GeneID" id="89935804"/>
<evidence type="ECO:0000256" key="1">
    <source>
        <dbReference type="ARBA" id="ARBA00004123"/>
    </source>
</evidence>
<evidence type="ECO:0000256" key="2">
    <source>
        <dbReference type="ARBA" id="ARBA00023015"/>
    </source>
</evidence>
<dbReference type="Pfam" id="PF08265">
    <property type="entry name" value="YL1_C"/>
    <property type="match status" value="1"/>
</dbReference>
<reference evidence="7" key="2">
    <citation type="submission" date="2023-05" db="EMBL/GenBank/DDBJ databases">
        <authorList>
            <consortium name="Lawrence Berkeley National Laboratory"/>
            <person name="Steindorff A."/>
            <person name="Hensen N."/>
            <person name="Bonometti L."/>
            <person name="Westerberg I."/>
            <person name="Brannstrom I.O."/>
            <person name="Guillou S."/>
            <person name="Cros-Aarteil S."/>
            <person name="Calhoun S."/>
            <person name="Haridas S."/>
            <person name="Kuo A."/>
            <person name="Mondo S."/>
            <person name="Pangilinan J."/>
            <person name="Riley R."/>
            <person name="Labutti K."/>
            <person name="Andreopoulos B."/>
            <person name="Lipzen A."/>
            <person name="Chen C."/>
            <person name="Yanf M."/>
            <person name="Daum C."/>
            <person name="Ng V."/>
            <person name="Clum A."/>
            <person name="Ohm R."/>
            <person name="Martin F."/>
            <person name="Silar P."/>
            <person name="Natvig D."/>
            <person name="Lalanne C."/>
            <person name="Gautier V."/>
            <person name="Ament-Velasquez S.L."/>
            <person name="Kruys A."/>
            <person name="Hutchinson M.I."/>
            <person name="Powell A.J."/>
            <person name="Barry K."/>
            <person name="Miller A.N."/>
            <person name="Grigoriev I.V."/>
            <person name="Debuchy R."/>
            <person name="Gladieux P."/>
            <person name="Thoren M.H."/>
            <person name="Johannesson H."/>
        </authorList>
    </citation>
    <scope>NUCLEOTIDE SEQUENCE</scope>
    <source>
        <strain evidence="7">CBS 508.74</strain>
    </source>
</reference>
<dbReference type="InterPro" id="IPR029525">
    <property type="entry name" value="INO80C/Ies6"/>
</dbReference>